<accession>A0A6P3VQT2</accession>
<dbReference type="SMART" id="SM00365">
    <property type="entry name" value="LRR_SD22"/>
    <property type="match status" value="7"/>
</dbReference>
<dbReference type="Gene3D" id="3.80.10.10">
    <property type="entry name" value="Ribonuclease Inhibitor"/>
    <property type="match status" value="2"/>
</dbReference>
<dbReference type="SUPFAM" id="SSF52058">
    <property type="entry name" value="L domain-like"/>
    <property type="match status" value="1"/>
</dbReference>
<dbReference type="InterPro" id="IPR032675">
    <property type="entry name" value="LRR_dom_sf"/>
</dbReference>
<name>A0A6P3VQT2_CLUHA</name>
<dbReference type="GO" id="GO:0005813">
    <property type="term" value="C:centrosome"/>
    <property type="evidence" value="ECO:0007669"/>
    <property type="project" value="UniProtKB-SubCell"/>
</dbReference>
<evidence type="ECO:0000256" key="1">
    <source>
        <dbReference type="ARBA" id="ARBA00004300"/>
    </source>
</evidence>
<dbReference type="Proteomes" id="UP000515152">
    <property type="component" value="Chromosome 21"/>
</dbReference>
<feature type="compositionally biased region" description="Basic and acidic residues" evidence="10">
    <location>
        <begin position="477"/>
        <end position="486"/>
    </location>
</feature>
<dbReference type="Pfam" id="PF00612">
    <property type="entry name" value="IQ"/>
    <property type="match status" value="1"/>
</dbReference>
<feature type="compositionally biased region" description="Low complexity" evidence="10">
    <location>
        <begin position="651"/>
        <end position="664"/>
    </location>
</feature>
<evidence type="ECO:0000256" key="3">
    <source>
        <dbReference type="ARBA" id="ARBA00022614"/>
    </source>
</evidence>
<dbReference type="FunFam" id="3.80.10.10:FF:000165">
    <property type="entry name" value="Centrosomal protein of 97 kDa"/>
    <property type="match status" value="1"/>
</dbReference>
<dbReference type="PROSITE" id="PS51450">
    <property type="entry name" value="LRR"/>
    <property type="match status" value="4"/>
</dbReference>
<organism evidence="11 12">
    <name type="scientific">Clupea harengus</name>
    <name type="common">Atlantic herring</name>
    <dbReference type="NCBI Taxonomy" id="7950"/>
    <lineage>
        <taxon>Eukaryota</taxon>
        <taxon>Metazoa</taxon>
        <taxon>Chordata</taxon>
        <taxon>Craniata</taxon>
        <taxon>Vertebrata</taxon>
        <taxon>Euteleostomi</taxon>
        <taxon>Actinopterygii</taxon>
        <taxon>Neopterygii</taxon>
        <taxon>Teleostei</taxon>
        <taxon>Clupei</taxon>
        <taxon>Clupeiformes</taxon>
        <taxon>Clupeoidei</taxon>
        <taxon>Clupeidae</taxon>
        <taxon>Clupea</taxon>
    </lineage>
</organism>
<dbReference type="GO" id="GO:0030030">
    <property type="term" value="P:cell projection organization"/>
    <property type="evidence" value="ECO:0007669"/>
    <property type="project" value="UniProtKB-KW"/>
</dbReference>
<evidence type="ECO:0000313" key="11">
    <source>
        <dbReference type="Proteomes" id="UP000515152"/>
    </source>
</evidence>
<keyword evidence="11" id="KW-1185">Reference proteome</keyword>
<dbReference type="RefSeq" id="XP_012678764.2">
    <property type="nucleotide sequence ID" value="XM_012823310.2"/>
</dbReference>
<evidence type="ECO:0000256" key="2">
    <source>
        <dbReference type="ARBA" id="ARBA00022490"/>
    </source>
</evidence>
<feature type="compositionally biased region" description="Basic and acidic residues" evidence="10">
    <location>
        <begin position="720"/>
        <end position="732"/>
    </location>
</feature>
<protein>
    <recommendedName>
        <fullName evidence="8">Centrosomal protein of 97 kDa</fullName>
    </recommendedName>
    <alternativeName>
        <fullName evidence="9">Leucine-rich repeat and IQ domain-containing protein 2</fullName>
    </alternativeName>
</protein>
<evidence type="ECO:0000256" key="6">
    <source>
        <dbReference type="ARBA" id="ARBA00023212"/>
    </source>
</evidence>
<proteinExistence type="predicted"/>
<feature type="compositionally biased region" description="Polar residues" evidence="10">
    <location>
        <begin position="487"/>
        <end position="509"/>
    </location>
</feature>
<evidence type="ECO:0000256" key="8">
    <source>
        <dbReference type="ARBA" id="ARBA00068862"/>
    </source>
</evidence>
<sequence>MLFAAIFTPIVTSSTELPDRFAGTVSGMATTEQRLTTVSSMQSKTMDGLVVDLSGQGLNKLDPDSFSCADIHTLILDNNNIIKLENLDKGTEIKQLSVASNRLVRMMGVSKLRELRLLNLPNNSIGYVEGLKDLVHLEWLNLAGNNLKVMDELSNCVGLQFLDLSDNNISVIGDLTKLSNLKALHLHGNTITTLRSVPAYLPSNLTLLSLAENEIRDLNEFSFLASLSSLEQLSIISNPCVMSTSTVAGCDYRPYVVSWCLNLKLLDGYAVSQKEGLKAEWMYSQGKGHSFRPGQHEQLVQYLASVCPLTVTSASQSAEDAKLERILNKQRQHQKQLLKAGHKGWPSLSYPNPFNVEQQTYEASERISAHPPALIQRAEPVVQVNSWLADPSVTPVFRTALSPLDNDSSSLKLEDVQTDEEKLHGTQLSSESFFLPVASTTCPTMRSDDSDSDNETEPYAVPSNVPSHCYVPVQPGRDGKASRDGQKTSTYSPVESSPIPSHTHCSPSLMSGEKHSEVEENLYLQADNTNCLRVNGEECQLGNGKSVPEENVRGIPSPLNTAAVRIQAWWRGHWTRLHNPKAKEVRTEIRLRRMQEHIIYLSSELQRVHKQQEEERLQRLVQEEAVKCLWKQLQSVMTWQNTVMERLKCGSSSSSSRPCAPSASSEDHASIQTEFHSSGNHQGVVQDSIRATAHSPEIVLSAGAASGGNLQGQHLSFVQKRQEEEEKLEKET</sequence>
<keyword evidence="4" id="KW-0677">Repeat</keyword>
<gene>
    <name evidence="12" type="primary">cep97</name>
</gene>
<feature type="region of interest" description="Disordered" evidence="10">
    <location>
        <begin position="650"/>
        <end position="670"/>
    </location>
</feature>
<evidence type="ECO:0000313" key="12">
    <source>
        <dbReference type="RefSeq" id="XP_012678764.2"/>
    </source>
</evidence>
<dbReference type="KEGG" id="char:105896543"/>
<dbReference type="CTD" id="79598"/>
<dbReference type="Pfam" id="PF14580">
    <property type="entry name" value="LRR_9"/>
    <property type="match status" value="1"/>
</dbReference>
<feature type="region of interest" description="Disordered" evidence="10">
    <location>
        <begin position="711"/>
        <end position="732"/>
    </location>
</feature>
<dbReference type="PANTHER" id="PTHR45973">
    <property type="entry name" value="PROTEIN PHOSPHATASE 1 REGULATORY SUBUNIT SDS22-RELATED"/>
    <property type="match status" value="1"/>
</dbReference>
<dbReference type="InterPro" id="IPR001611">
    <property type="entry name" value="Leu-rich_rpt"/>
</dbReference>
<dbReference type="GeneID" id="105896543"/>
<evidence type="ECO:0000256" key="5">
    <source>
        <dbReference type="ARBA" id="ARBA00022794"/>
    </source>
</evidence>
<keyword evidence="5" id="KW-0970">Cilium biogenesis/degradation</keyword>
<comment type="function">
    <text evidence="7">Acts as a key negative regulator of ciliogenesis in collaboration with CCP110 by capping the mother centriole thereby preventing cilia formation. Required for recruitment of CCP110 to the centrosome.</text>
</comment>
<dbReference type="InterPro" id="IPR050576">
    <property type="entry name" value="Cilia_flagella_integrity"/>
</dbReference>
<evidence type="ECO:0000256" key="10">
    <source>
        <dbReference type="SAM" id="MobiDB-lite"/>
    </source>
</evidence>
<keyword evidence="6" id="KW-0206">Cytoskeleton</keyword>
<evidence type="ECO:0000256" key="4">
    <source>
        <dbReference type="ARBA" id="ARBA00022737"/>
    </source>
</evidence>
<dbReference type="InterPro" id="IPR000048">
    <property type="entry name" value="IQ_motif_EF-hand-BS"/>
</dbReference>
<keyword evidence="3" id="KW-0433">Leucine-rich repeat</keyword>
<feature type="region of interest" description="Disordered" evidence="10">
    <location>
        <begin position="440"/>
        <end position="516"/>
    </location>
</feature>
<dbReference type="CDD" id="cd23767">
    <property type="entry name" value="IQCD"/>
    <property type="match status" value="1"/>
</dbReference>
<evidence type="ECO:0000256" key="7">
    <source>
        <dbReference type="ARBA" id="ARBA00058656"/>
    </source>
</evidence>
<dbReference type="PROSITE" id="PS50096">
    <property type="entry name" value="IQ"/>
    <property type="match status" value="1"/>
</dbReference>
<keyword evidence="2" id="KW-0963">Cytoplasm</keyword>
<dbReference type="AlphaFoldDB" id="A0A6P3VQT2"/>
<comment type="subcellular location">
    <subcellularLocation>
        <location evidence="1">Cytoplasm</location>
        <location evidence="1">Cytoskeleton</location>
        <location evidence="1">Microtubule organizing center</location>
        <location evidence="1">Centrosome</location>
    </subcellularLocation>
</comment>
<reference evidence="12" key="1">
    <citation type="submission" date="2025-08" db="UniProtKB">
        <authorList>
            <consortium name="RefSeq"/>
        </authorList>
    </citation>
    <scope>IDENTIFICATION</scope>
</reference>
<dbReference type="OrthoDB" id="5954088at2759"/>
<evidence type="ECO:0000256" key="9">
    <source>
        <dbReference type="ARBA" id="ARBA00076677"/>
    </source>
</evidence>
<dbReference type="PANTHER" id="PTHR45973:SF2">
    <property type="entry name" value="CENTROSOMAL PROTEIN OF 97 KDA"/>
    <property type="match status" value="1"/>
</dbReference>
<dbReference type="GO" id="GO:1902018">
    <property type="term" value="P:negative regulation of cilium assembly"/>
    <property type="evidence" value="ECO:0007669"/>
    <property type="project" value="TreeGrafter"/>
</dbReference>